<evidence type="ECO:0000256" key="10">
    <source>
        <dbReference type="SAM" id="MobiDB-lite"/>
    </source>
</evidence>
<proteinExistence type="predicted"/>
<dbReference type="Pfam" id="PF13087">
    <property type="entry name" value="AAA_12"/>
    <property type="match status" value="1"/>
</dbReference>
<keyword evidence="4" id="KW-0677">Repeat</keyword>
<dbReference type="GO" id="GO:0031380">
    <property type="term" value="C:nuclear RNA-directed RNA polymerase complex"/>
    <property type="evidence" value="ECO:0007669"/>
    <property type="project" value="TreeGrafter"/>
</dbReference>
<dbReference type="SUPFAM" id="SSF90229">
    <property type="entry name" value="CCCH zinc finger"/>
    <property type="match status" value="1"/>
</dbReference>
<accession>A0A179IIL0</accession>
<dbReference type="PANTHER" id="PTHR10887:SF445">
    <property type="entry name" value="NFX1-TYPE ZINC FINGER-CONTAINING PROTEIN 1"/>
    <property type="match status" value="1"/>
</dbReference>
<dbReference type="OrthoDB" id="4867007at2759"/>
<dbReference type="InterPro" id="IPR046439">
    <property type="entry name" value="ZF_RZ_dom"/>
</dbReference>
<evidence type="ECO:0000256" key="7">
    <source>
        <dbReference type="ARBA" id="ARBA00022833"/>
    </source>
</evidence>
<dbReference type="PANTHER" id="PTHR10887">
    <property type="entry name" value="DNA2/NAM7 HELICASE FAMILY"/>
    <property type="match status" value="1"/>
</dbReference>
<keyword evidence="14" id="KW-1185">Reference proteome</keyword>
<dbReference type="SMART" id="SM00438">
    <property type="entry name" value="ZnF_NFX"/>
    <property type="match status" value="4"/>
</dbReference>
<evidence type="ECO:0000259" key="11">
    <source>
        <dbReference type="PROSITE" id="PS50103"/>
    </source>
</evidence>
<feature type="compositionally biased region" description="Low complexity" evidence="10">
    <location>
        <begin position="1128"/>
        <end position="1143"/>
    </location>
</feature>
<dbReference type="Pfam" id="PF00642">
    <property type="entry name" value="zf-CCCH"/>
    <property type="match status" value="1"/>
</dbReference>
<dbReference type="CDD" id="cd18808">
    <property type="entry name" value="SF1_C_Upf1"/>
    <property type="match status" value="1"/>
</dbReference>
<dbReference type="SUPFAM" id="SSF52540">
    <property type="entry name" value="P-loop containing nucleoside triphosphate hydrolases"/>
    <property type="match status" value="1"/>
</dbReference>
<keyword evidence="8" id="KW-0391">Immunity</keyword>
<dbReference type="GO" id="GO:0005737">
    <property type="term" value="C:cytoplasm"/>
    <property type="evidence" value="ECO:0007669"/>
    <property type="project" value="UniProtKB-SubCell"/>
</dbReference>
<evidence type="ECO:0000256" key="6">
    <source>
        <dbReference type="ARBA" id="ARBA00022806"/>
    </source>
</evidence>
<organism evidence="13 14">
    <name type="scientific">Cordyceps confragosa</name>
    <name type="common">Lecanicillium lecanii</name>
    <dbReference type="NCBI Taxonomy" id="2714763"/>
    <lineage>
        <taxon>Eukaryota</taxon>
        <taxon>Fungi</taxon>
        <taxon>Dikarya</taxon>
        <taxon>Ascomycota</taxon>
        <taxon>Pezizomycotina</taxon>
        <taxon>Sordariomycetes</taxon>
        <taxon>Hypocreomycetidae</taxon>
        <taxon>Hypocreales</taxon>
        <taxon>Cordycipitaceae</taxon>
        <taxon>Akanthomyces</taxon>
    </lineage>
</organism>
<dbReference type="InterPro" id="IPR047187">
    <property type="entry name" value="SF1_C_Upf1"/>
</dbReference>
<dbReference type="InterPro" id="IPR041679">
    <property type="entry name" value="DNA2/NAM7-like_C"/>
</dbReference>
<dbReference type="EMBL" id="LUKN01000789">
    <property type="protein sequence ID" value="OAR02185.1"/>
    <property type="molecule type" value="Genomic_DNA"/>
</dbReference>
<dbReference type="InterPro" id="IPR027417">
    <property type="entry name" value="P-loop_NTPase"/>
</dbReference>
<keyword evidence="6" id="KW-0347">Helicase</keyword>
<dbReference type="SMART" id="SM00356">
    <property type="entry name" value="ZnF_C3H1"/>
    <property type="match status" value="1"/>
</dbReference>
<dbReference type="OMA" id="APCQEPC"/>
<protein>
    <submittedName>
        <fullName evidence="13">Uncharacterized protein</fullName>
    </submittedName>
</protein>
<dbReference type="InterPro" id="IPR045055">
    <property type="entry name" value="DNA2/NAM7-like"/>
</dbReference>
<keyword evidence="6" id="KW-0067">ATP-binding</keyword>
<dbReference type="GO" id="GO:0004386">
    <property type="term" value="F:helicase activity"/>
    <property type="evidence" value="ECO:0007669"/>
    <property type="project" value="InterPro"/>
</dbReference>
<dbReference type="InterPro" id="IPR041677">
    <property type="entry name" value="DNA2/NAM7_AAA_11"/>
</dbReference>
<feature type="domain" description="RZ-type" evidence="12">
    <location>
        <begin position="1898"/>
        <end position="1973"/>
    </location>
</feature>
<dbReference type="CDD" id="cd06008">
    <property type="entry name" value="NF-X1-zinc-finger"/>
    <property type="match status" value="1"/>
</dbReference>
<keyword evidence="6" id="KW-0547">Nucleotide-binding</keyword>
<dbReference type="GO" id="GO:0031048">
    <property type="term" value="P:regulatory ncRNA-mediated heterochromatin formation"/>
    <property type="evidence" value="ECO:0007669"/>
    <property type="project" value="TreeGrafter"/>
</dbReference>
<sequence length="1973" mass="219168">MASWPRNTNGDGGGRRGWRCGGESNHGEPKKPCTFFQRTQTCRYGSSCRFSHDISSVASDDPRGRNRNFAAKETTEQLQARADYHSWKRVIKQWPSQTDAHSSERLWHGALEILNGSERDWKHNLAKDLDDEAFHGRRYIQVTITCAKEAGYNASGFRAMSYFLQTMTHASILDCLSIDTCVGGLYNYFSGPNGNRAIPALQVFCDELFEEISDTKNGFYLNAESAAAALSTALRELLKREQRARLHDDLLPLIDSLEGLAKLLTRHGLLNTSALLLHHVGEMRAVVARARGLLRDTDADVIDFADAPPPAYPRGLHMPNDRHDNDKTDIVAMKIFPTRAEIFSDVAEFLPSTCPEQPHFLTDKCERHIDTLFRLLRQDTFGELKAVLSSTLRVSEIDQIYLDSPKLSFGNLGANRYPKALISFINCTGRRGLEVDVSFSQPPALRGKSISERRRWWEDSRRLAEGVLVSFMAIQDGRAQHLFLIISNRGINDDKDGSLTKHSSRATVTSRLTSYDQDNIETLLGLSSSRAQGVLVEFPGAIPATFVPILENLQNMQRLGSMPFQSWILPDRVEQGRGDAAANIPPPRYARRPGFAFSLNPILKNGSLEAANFSVDPGSVSDSEDLLGRMEAETDLDRGQCRALIAALSREFALIQGPPGTGKSYLGIELMKVLLNCQAKAALGPIVVVCYTNHALDQFLEHVLHEGTKKIIRIGGQSHSHLLQGHNLRTVAQLESKSVWERYSLAKSYEELDKKTESTKKTLGKAHGVVRQMKWENIQKYLLRHCPDIFDQFKREDAEGFKTVGRHPFDIWVSFNKDLANGTGIEAEVDHDAVLLKASRDVHSLSPLERGYLVKFWTTEIYKQSVDDLHENIKLITSTQREVSNIHDEVDRRVLQGADVIGITTTGLAKRISTLQRLRCKVVICEEAGEVMEPHMLSALLPTVEHIIQIGDHEQLRPQINNYGLSLESKQGKLYQLDRSQFERLSVGIPGRPKIPVAQLDIQRRMRPQISALIRETLYPNIQDHPSTRGLPDVVGMRRNVFWLDHDHLEDGACSEMQHKSHSNAWEASMVHALVRHIVRQGVYSSSDIAVLTPYTGQLQKLRAAMRSDFEIVLSDRDQDALDKDGFDAAALDPDDNPPASAPTQRKGTLAKKKLSELLRVATVDNFQGEEAKVVIISLVRSNEARNVGFLKTTNRINVLLSRAQHGMYLIGNSETYSNVQMWQAVIGLLRGSASVGNTLELCCPRHQATPLKVSEPDDFPRLSPEGGCSQACAWRLPDCGHMCLARCHSESMHNIFSCPQPCQRLHEPCGHGCQKPTCGEDCGRCFMPLKDIELPCGHIKDVVACHAAQKPETIRCQVIVEKTVPGCNHTVEVACFQSVNASYPCPVPCTTPLACGHICPGTCGGCSEQRSDAAAEPSHERCRNICMRPFGTCNHHCRRKCHDGTDCGLCVAPCEVRCQHSKCAAACSEGCVPCVEKCEWACEHQGACPMPCAAACTRLPCDERCAELLPCGHRCPSLCGEACPEDLCKECGMAHDARVDLLEMKTYAEIDVDLTPIVVLGCGHFFTAETLDGLVGMNTAYVADREGRFTALADVSGAFAKMPQCPDCQRPVRQHATRRYNRIINRAVADESARRFLVAGKNELMALDGELNEFEAELAASHADVLQSIKNIPKGRPGRLEPQFENRYKNGQELCRKMNSFCKRSSDRFQPSHKLYEATIHALRRRESDNLGEMVAGLTLDSSPHLAERDRRVALAGKMALMKLEFLTLEDMLGLLQAIKLVTLAEPPKWPGGSPLIRVEPFLNSCASFISSCHDEVLPKLAVEATLYHARMARLYQSCSALDDADKAKATGFVEDAKTNLDKATLLCEQSFQHADKLREAVQDTIRLLQREWYEPVSPEELAAIKEAMVTGPSGLATHSGHWYTCVNEHPFAIGECGMPMEQARCPECGAAIGGLDHQSVPGVTRAEHMEN</sequence>
<keyword evidence="2" id="KW-0963">Cytoplasm</keyword>
<feature type="region of interest" description="Disordered" evidence="10">
    <location>
        <begin position="1128"/>
        <end position="1148"/>
    </location>
</feature>
<keyword evidence="3 9" id="KW-0479">Metal-binding</keyword>
<dbReference type="GO" id="GO:0008270">
    <property type="term" value="F:zinc ion binding"/>
    <property type="evidence" value="ECO:0007669"/>
    <property type="project" value="UniProtKB-KW"/>
</dbReference>
<dbReference type="CDD" id="cd17936">
    <property type="entry name" value="EEXXEc_NFX1"/>
    <property type="match status" value="1"/>
</dbReference>
<dbReference type="Pfam" id="PF20173">
    <property type="entry name" value="ZnF_RZ-type"/>
    <property type="match status" value="1"/>
</dbReference>
<dbReference type="PROSITE" id="PS50103">
    <property type="entry name" value="ZF_C3H1"/>
    <property type="match status" value="1"/>
</dbReference>
<keyword evidence="5 9" id="KW-0863">Zinc-finger</keyword>
<reference evidence="13 14" key="1">
    <citation type="submission" date="2016-03" db="EMBL/GenBank/DDBJ databases">
        <title>Fine-scale spatial genetic structure of a fungal parasite of coffee scale insects.</title>
        <authorList>
            <person name="Jackson D."/>
            <person name="Zemenick K.A."/>
            <person name="Malloure B."/>
            <person name="Quandt C.A."/>
            <person name="James T.Y."/>
        </authorList>
    </citation>
    <scope>NUCLEOTIDE SEQUENCE [LARGE SCALE GENOMIC DNA]</scope>
    <source>
        <strain evidence="13 14">UM487</strain>
    </source>
</reference>
<evidence type="ECO:0000256" key="9">
    <source>
        <dbReference type="PROSITE-ProRule" id="PRU00723"/>
    </source>
</evidence>
<evidence type="ECO:0000259" key="12">
    <source>
        <dbReference type="PROSITE" id="PS51981"/>
    </source>
</evidence>
<dbReference type="Proteomes" id="UP000243081">
    <property type="component" value="Unassembled WGS sequence"/>
</dbReference>
<evidence type="ECO:0000313" key="14">
    <source>
        <dbReference type="Proteomes" id="UP000243081"/>
    </source>
</evidence>
<dbReference type="GO" id="GO:0002376">
    <property type="term" value="P:immune system process"/>
    <property type="evidence" value="ECO:0007669"/>
    <property type="project" value="UniProtKB-KW"/>
</dbReference>
<dbReference type="InterPro" id="IPR036855">
    <property type="entry name" value="Znf_CCCH_sf"/>
</dbReference>
<dbReference type="Pfam" id="PF13086">
    <property type="entry name" value="AAA_11"/>
    <property type="match status" value="1"/>
</dbReference>
<gene>
    <name evidence="13" type="ORF">LLEC1_04893</name>
</gene>
<comment type="subcellular location">
    <subcellularLocation>
        <location evidence="1">Cytoplasm</location>
    </subcellularLocation>
</comment>
<dbReference type="InterPro" id="IPR000571">
    <property type="entry name" value="Znf_CCCH"/>
</dbReference>
<dbReference type="FunFam" id="3.40.50.300:FF:001660">
    <property type="entry name" value="NF-X1 finger and helicase protein, putative"/>
    <property type="match status" value="1"/>
</dbReference>
<dbReference type="Gene3D" id="3.40.50.300">
    <property type="entry name" value="P-loop containing nucleotide triphosphate hydrolases"/>
    <property type="match status" value="2"/>
</dbReference>
<comment type="caution">
    <text evidence="13">The sequence shown here is derived from an EMBL/GenBank/DDBJ whole genome shotgun (WGS) entry which is preliminary data.</text>
</comment>
<evidence type="ECO:0000256" key="5">
    <source>
        <dbReference type="ARBA" id="ARBA00022771"/>
    </source>
</evidence>
<keyword evidence="7 9" id="KW-0862">Zinc</keyword>
<evidence type="ECO:0000256" key="8">
    <source>
        <dbReference type="ARBA" id="ARBA00022859"/>
    </source>
</evidence>
<name>A0A179IIL0_CORDF</name>
<feature type="region of interest" description="Disordered" evidence="10">
    <location>
        <begin position="1"/>
        <end position="31"/>
    </location>
</feature>
<evidence type="ECO:0000256" key="2">
    <source>
        <dbReference type="ARBA" id="ARBA00022490"/>
    </source>
</evidence>
<evidence type="ECO:0000256" key="1">
    <source>
        <dbReference type="ARBA" id="ARBA00004496"/>
    </source>
</evidence>
<evidence type="ECO:0000313" key="13">
    <source>
        <dbReference type="EMBL" id="OAR02185.1"/>
    </source>
</evidence>
<feature type="zinc finger region" description="C3H1-type" evidence="9">
    <location>
        <begin position="27"/>
        <end position="55"/>
    </location>
</feature>
<evidence type="ECO:0000256" key="3">
    <source>
        <dbReference type="ARBA" id="ARBA00022723"/>
    </source>
</evidence>
<dbReference type="PROSITE" id="PS51981">
    <property type="entry name" value="ZF_RZ"/>
    <property type="match status" value="1"/>
</dbReference>
<keyword evidence="6" id="KW-0378">Hydrolase</keyword>
<dbReference type="InterPro" id="IPR000967">
    <property type="entry name" value="Znf_NFX1"/>
</dbReference>
<evidence type="ECO:0000256" key="4">
    <source>
        <dbReference type="ARBA" id="ARBA00022737"/>
    </source>
</evidence>
<feature type="domain" description="C3H1-type" evidence="11">
    <location>
        <begin position="27"/>
        <end position="55"/>
    </location>
</feature>